<proteinExistence type="predicted"/>
<reference evidence="1 2" key="1">
    <citation type="submission" date="2018-06" db="EMBL/GenBank/DDBJ databases">
        <title>Genomic Encyclopedia of Archaeal and Bacterial Type Strains, Phase II (KMG-II): from individual species to whole genera.</title>
        <authorList>
            <person name="Goeker M."/>
        </authorList>
    </citation>
    <scope>NUCLEOTIDE SEQUENCE [LARGE SCALE GENOMIC DNA]</scope>
    <source>
        <strain evidence="1 2">DSM 23857</strain>
    </source>
</reference>
<sequence>MEARCLRCNNMVITHQRFEHSKCDRCGGGIQRMRFVRLMEGIHPLGKEHNLVLNGKFCYGTYKSVLGIFVIDKIKNTFEQISTSQAI</sequence>
<comment type="caution">
    <text evidence="1">The sequence shown here is derived from an EMBL/GenBank/DDBJ whole genome shotgun (WGS) entry which is preliminary data.</text>
</comment>
<evidence type="ECO:0000313" key="1">
    <source>
        <dbReference type="EMBL" id="RAI99769.1"/>
    </source>
</evidence>
<dbReference type="OrthoDB" id="674848at2"/>
<evidence type="ECO:0000313" key="2">
    <source>
        <dbReference type="Proteomes" id="UP000249547"/>
    </source>
</evidence>
<accession>A0A327Q5R3</accession>
<dbReference type="AlphaFoldDB" id="A0A327Q5R3"/>
<dbReference type="RefSeq" id="WP_148707416.1">
    <property type="nucleotide sequence ID" value="NZ_QLLL01000009.1"/>
</dbReference>
<organism evidence="1 2">
    <name type="scientific">Chitinophaga skermanii</name>
    <dbReference type="NCBI Taxonomy" id="331697"/>
    <lineage>
        <taxon>Bacteria</taxon>
        <taxon>Pseudomonadati</taxon>
        <taxon>Bacteroidota</taxon>
        <taxon>Chitinophagia</taxon>
        <taxon>Chitinophagales</taxon>
        <taxon>Chitinophagaceae</taxon>
        <taxon>Chitinophaga</taxon>
    </lineage>
</organism>
<dbReference type="EMBL" id="QLLL01000009">
    <property type="protein sequence ID" value="RAI99769.1"/>
    <property type="molecule type" value="Genomic_DNA"/>
</dbReference>
<gene>
    <name evidence="1" type="ORF">LX64_04322</name>
</gene>
<name>A0A327Q5R3_9BACT</name>
<dbReference type="Proteomes" id="UP000249547">
    <property type="component" value="Unassembled WGS sequence"/>
</dbReference>
<protein>
    <submittedName>
        <fullName evidence="1">Uncharacterized protein</fullName>
    </submittedName>
</protein>
<keyword evidence="2" id="KW-1185">Reference proteome</keyword>